<dbReference type="Pfam" id="PF13692">
    <property type="entry name" value="Glyco_trans_1_4"/>
    <property type="match status" value="1"/>
</dbReference>
<keyword evidence="1" id="KW-0808">Transferase</keyword>
<gene>
    <name evidence="1" type="ORF">GTP81_31535</name>
</gene>
<dbReference type="Gene3D" id="3.40.50.2000">
    <property type="entry name" value="Glycogen Phosphorylase B"/>
    <property type="match status" value="1"/>
</dbReference>
<dbReference type="RefSeq" id="WP_161093445.1">
    <property type="nucleotide sequence ID" value="NZ_WWCV01000207.1"/>
</dbReference>
<reference evidence="1 2" key="1">
    <citation type="submission" date="2019-12" db="EMBL/GenBank/DDBJ databases">
        <title>Novel species isolated from a subtropical stream in China.</title>
        <authorList>
            <person name="Lu H."/>
        </authorList>
    </citation>
    <scope>NUCLEOTIDE SEQUENCE [LARGE SCALE GENOMIC DNA]</scope>
    <source>
        <strain evidence="1 2">FT107W</strain>
    </source>
</reference>
<name>A0A845HV84_9BURK</name>
<accession>A0A845HV84</accession>
<feature type="non-terminal residue" evidence="1">
    <location>
        <position position="1"/>
    </location>
</feature>
<protein>
    <submittedName>
        <fullName evidence="1">Glycosyltransferase</fullName>
    </submittedName>
</protein>
<proteinExistence type="predicted"/>
<evidence type="ECO:0000313" key="1">
    <source>
        <dbReference type="EMBL" id="MYN21269.1"/>
    </source>
</evidence>
<sequence length="113" mass="12035">VLAGAGPAREALRRQAAEAGLDNVHFLPALERRYMPALLARFDLAYLGWQRQPLYRYGISPNKLGDYMMAARPIVHAVDAANDPVAEAGCGLSTPPDDPTALAAAIARLAALP</sequence>
<dbReference type="AlphaFoldDB" id="A0A845HV84"/>
<dbReference type="GO" id="GO:0016740">
    <property type="term" value="F:transferase activity"/>
    <property type="evidence" value="ECO:0007669"/>
    <property type="project" value="UniProtKB-KW"/>
</dbReference>
<dbReference type="SUPFAM" id="SSF53756">
    <property type="entry name" value="UDP-Glycosyltransferase/glycogen phosphorylase"/>
    <property type="match status" value="1"/>
</dbReference>
<keyword evidence="2" id="KW-1185">Reference proteome</keyword>
<comment type="caution">
    <text evidence="1">The sequence shown here is derived from an EMBL/GenBank/DDBJ whole genome shotgun (WGS) entry which is preliminary data.</text>
</comment>
<feature type="non-terminal residue" evidence="1">
    <location>
        <position position="113"/>
    </location>
</feature>
<evidence type="ECO:0000313" key="2">
    <source>
        <dbReference type="Proteomes" id="UP000484875"/>
    </source>
</evidence>
<dbReference type="EMBL" id="WWCV01000207">
    <property type="protein sequence ID" value="MYN21269.1"/>
    <property type="molecule type" value="Genomic_DNA"/>
</dbReference>
<dbReference type="Proteomes" id="UP000484875">
    <property type="component" value="Unassembled WGS sequence"/>
</dbReference>
<organism evidence="1 2">
    <name type="scientific">Duganella vulcania</name>
    <dbReference type="NCBI Taxonomy" id="2692166"/>
    <lineage>
        <taxon>Bacteria</taxon>
        <taxon>Pseudomonadati</taxon>
        <taxon>Pseudomonadota</taxon>
        <taxon>Betaproteobacteria</taxon>
        <taxon>Burkholderiales</taxon>
        <taxon>Oxalobacteraceae</taxon>
        <taxon>Telluria group</taxon>
        <taxon>Duganella</taxon>
    </lineage>
</organism>